<evidence type="ECO:0000313" key="8">
    <source>
        <dbReference type="Proteomes" id="UP000243847"/>
    </source>
</evidence>
<keyword evidence="4" id="KW-0812">Transmembrane</keyword>
<dbReference type="PANTHER" id="PTHR30627:SF1">
    <property type="entry name" value="PEPTIDOGLYCAN D,D-TRANSPEPTIDASE FTSI"/>
    <property type="match status" value="1"/>
</dbReference>
<dbReference type="GO" id="GO:0071555">
    <property type="term" value="P:cell wall organization"/>
    <property type="evidence" value="ECO:0007669"/>
    <property type="project" value="TreeGrafter"/>
</dbReference>
<comment type="subcellular location">
    <subcellularLocation>
        <location evidence="1">Membrane</location>
    </subcellularLocation>
</comment>
<dbReference type="InterPro" id="IPR005311">
    <property type="entry name" value="PBP_dimer"/>
</dbReference>
<dbReference type="SUPFAM" id="SSF56601">
    <property type="entry name" value="beta-lactamase/transpeptidase-like"/>
    <property type="match status" value="1"/>
</dbReference>
<dbReference type="GO" id="GO:0005886">
    <property type="term" value="C:plasma membrane"/>
    <property type="evidence" value="ECO:0007669"/>
    <property type="project" value="TreeGrafter"/>
</dbReference>
<dbReference type="SUPFAM" id="SSF56519">
    <property type="entry name" value="Penicillin binding protein dimerisation domain"/>
    <property type="match status" value="1"/>
</dbReference>
<dbReference type="InterPro" id="IPR036138">
    <property type="entry name" value="PBP_dimer_sf"/>
</dbReference>
<dbReference type="PANTHER" id="PTHR30627">
    <property type="entry name" value="PEPTIDOGLYCAN D,D-TRANSPEPTIDASE"/>
    <property type="match status" value="1"/>
</dbReference>
<evidence type="ECO:0000256" key="3">
    <source>
        <dbReference type="ARBA" id="ARBA00023136"/>
    </source>
</evidence>
<evidence type="ECO:0000259" key="5">
    <source>
        <dbReference type="Pfam" id="PF00905"/>
    </source>
</evidence>
<name>A0A173LVN0_9MICO</name>
<dbReference type="GO" id="GO:0008658">
    <property type="term" value="F:penicillin binding"/>
    <property type="evidence" value="ECO:0007669"/>
    <property type="project" value="InterPro"/>
</dbReference>
<proteinExistence type="inferred from homology"/>
<dbReference type="Proteomes" id="UP000243847">
    <property type="component" value="Chromosome sequence1"/>
</dbReference>
<dbReference type="Pfam" id="PF00905">
    <property type="entry name" value="Transpeptidase"/>
    <property type="match status" value="1"/>
</dbReference>
<evidence type="ECO:0000256" key="1">
    <source>
        <dbReference type="ARBA" id="ARBA00004370"/>
    </source>
</evidence>
<dbReference type="Gene3D" id="3.40.710.10">
    <property type="entry name" value="DD-peptidase/beta-lactamase superfamily"/>
    <property type="match status" value="1"/>
</dbReference>
<feature type="transmembrane region" description="Helical" evidence="4">
    <location>
        <begin position="12"/>
        <end position="29"/>
    </location>
</feature>
<keyword evidence="4" id="KW-1133">Transmembrane helix</keyword>
<gene>
    <name evidence="7" type="ORF">AUMI_13880</name>
</gene>
<evidence type="ECO:0000256" key="2">
    <source>
        <dbReference type="ARBA" id="ARBA00007171"/>
    </source>
</evidence>
<dbReference type="Pfam" id="PF03717">
    <property type="entry name" value="PBP_dimer"/>
    <property type="match status" value="1"/>
</dbReference>
<evidence type="ECO:0000313" key="7">
    <source>
        <dbReference type="EMBL" id="BAU98930.1"/>
    </source>
</evidence>
<dbReference type="InterPro" id="IPR001460">
    <property type="entry name" value="PCN-bd_Tpept"/>
</dbReference>
<dbReference type="Gene3D" id="3.30.450.330">
    <property type="match status" value="1"/>
</dbReference>
<keyword evidence="3 4" id="KW-0472">Membrane</keyword>
<accession>A0A173LVN0</accession>
<organism evidence="7 8">
    <name type="scientific">Aurantimicrobium minutum</name>
    <dbReference type="NCBI Taxonomy" id="708131"/>
    <lineage>
        <taxon>Bacteria</taxon>
        <taxon>Bacillati</taxon>
        <taxon>Actinomycetota</taxon>
        <taxon>Actinomycetes</taxon>
        <taxon>Micrococcales</taxon>
        <taxon>Microbacteriaceae</taxon>
        <taxon>Aurantimicrobium</taxon>
    </lineage>
</organism>
<dbReference type="RefSeq" id="WP_231951800.1">
    <property type="nucleotide sequence ID" value="NZ_AP017457.1"/>
</dbReference>
<dbReference type="InterPro" id="IPR012338">
    <property type="entry name" value="Beta-lactam/transpept-like"/>
</dbReference>
<sequence length="588" mass="62825">MKRNPIRFRAFLVMLFVVIFVGLFVIKLVDIQVIRASAYNEESVGKRSIPSTVLAKRGTITDAKGTVMAESVLRYNITVSPKNAKDFLRQTDRSEVTITPQQAAIEIGTITGQKPEEILKIIADALAQNPKSDFAYIKKAVDVDTFRALYALEIPWLFFEQAPGRTYPAGAVGGNLLGYVGQDGQPQAGLELAQNDCLAGTNGEEVYQRGADGIRIPGSTVTSVAAENGGSLKLTINSDLQWYSQQVLAKRVTETNAQWGIVIVQEVKTGKLLTVADYPTVDPNNVNGSDESARGSRAFTSPYEPGSTIKALTAAGLINSGAADPSTQVIAPYALTFPNGAKVNDAVPHGSWPLTLTGVLQESSNTGITQLGQALDAKTRYDYLRAFGFGETSAVNFPGESGGILHPYEEWDNQTTYNTMFGQGLATTAVQVAGAYQTLGNGGVHLPASLVEECVKANGTVVKPEQSKGTQVVSPEAARTTVDMLENVVTQGALTSVVQIPGYRSALKTGTAQQSDGSGKYGEKYIVSNAGLIPADDPQYVVYVVIAYPDGNTFMASPPVFRDVMAQVIKEYRIQPSTSASPALAVRF</sequence>
<dbReference type="GeneID" id="80451572"/>
<dbReference type="InterPro" id="IPR050515">
    <property type="entry name" value="Beta-lactam/transpept"/>
</dbReference>
<dbReference type="AlphaFoldDB" id="A0A173LVN0"/>
<comment type="similarity">
    <text evidence="2">Belongs to the transpeptidase family.</text>
</comment>
<evidence type="ECO:0000259" key="6">
    <source>
        <dbReference type="Pfam" id="PF03717"/>
    </source>
</evidence>
<feature type="domain" description="Penicillin-binding protein transpeptidase" evidence="5">
    <location>
        <begin position="260"/>
        <end position="565"/>
    </location>
</feature>
<protein>
    <submittedName>
        <fullName evidence="7">Putative penicillin-binding protein</fullName>
    </submittedName>
</protein>
<dbReference type="Gene3D" id="3.90.1310.10">
    <property type="entry name" value="Penicillin-binding protein 2a (Domain 2)"/>
    <property type="match status" value="1"/>
</dbReference>
<reference evidence="7 8" key="1">
    <citation type="journal article" date="2016" name="Genome Announc.">
        <title>Complete Genome Sequence of Aurantimicrobium minutum Type Strain KNCT, a Planktonic Ultramicrobacterium Isolated from River Water.</title>
        <authorList>
            <person name="Nakai R."/>
            <person name="Fujisawa T."/>
            <person name="Nakamura Y."/>
            <person name="Nishide H."/>
            <person name="Uchiyama I."/>
            <person name="Baba T."/>
            <person name="Toyoda A."/>
            <person name="Fujiyama A."/>
            <person name="Naganuma T."/>
            <person name="Niki H."/>
        </authorList>
    </citation>
    <scope>NUCLEOTIDE SEQUENCE [LARGE SCALE GENOMIC DNA]</scope>
    <source>
        <strain evidence="7 8">KNC</strain>
    </source>
</reference>
<feature type="domain" description="Penicillin-binding protein dimerisation" evidence="6">
    <location>
        <begin position="55"/>
        <end position="215"/>
    </location>
</feature>
<dbReference type="EMBL" id="AP017457">
    <property type="protein sequence ID" value="BAU98930.1"/>
    <property type="molecule type" value="Genomic_DNA"/>
</dbReference>
<evidence type="ECO:0000256" key="4">
    <source>
        <dbReference type="SAM" id="Phobius"/>
    </source>
</evidence>
<dbReference type="KEGG" id="amin:AUMI_13880"/>